<evidence type="ECO:0000313" key="2">
    <source>
        <dbReference type="Proteomes" id="UP001164250"/>
    </source>
</evidence>
<dbReference type="EMBL" id="CM047907">
    <property type="protein sequence ID" value="KAJ0084289.1"/>
    <property type="molecule type" value="Genomic_DNA"/>
</dbReference>
<accession>A0ACC1A9V0</accession>
<proteinExistence type="predicted"/>
<gene>
    <name evidence="1" type="ORF">Patl1_30401</name>
</gene>
<keyword evidence="2" id="KW-1185">Reference proteome</keyword>
<evidence type="ECO:0000313" key="1">
    <source>
        <dbReference type="EMBL" id="KAJ0084289.1"/>
    </source>
</evidence>
<organism evidence="1 2">
    <name type="scientific">Pistacia atlantica</name>
    <dbReference type="NCBI Taxonomy" id="434234"/>
    <lineage>
        <taxon>Eukaryota</taxon>
        <taxon>Viridiplantae</taxon>
        <taxon>Streptophyta</taxon>
        <taxon>Embryophyta</taxon>
        <taxon>Tracheophyta</taxon>
        <taxon>Spermatophyta</taxon>
        <taxon>Magnoliopsida</taxon>
        <taxon>eudicotyledons</taxon>
        <taxon>Gunneridae</taxon>
        <taxon>Pentapetalae</taxon>
        <taxon>rosids</taxon>
        <taxon>malvids</taxon>
        <taxon>Sapindales</taxon>
        <taxon>Anacardiaceae</taxon>
        <taxon>Pistacia</taxon>
    </lineage>
</organism>
<name>A0ACC1A9V0_9ROSI</name>
<reference evidence="2" key="1">
    <citation type="journal article" date="2023" name="G3 (Bethesda)">
        <title>Genome assembly and association tests identify interacting loci associated with vigor, precocity, and sex in interspecific pistachio rootstocks.</title>
        <authorList>
            <person name="Palmer W."/>
            <person name="Jacygrad E."/>
            <person name="Sagayaradj S."/>
            <person name="Cavanaugh K."/>
            <person name="Han R."/>
            <person name="Bertier L."/>
            <person name="Beede B."/>
            <person name="Kafkas S."/>
            <person name="Golino D."/>
            <person name="Preece J."/>
            <person name="Michelmore R."/>
        </authorList>
    </citation>
    <scope>NUCLEOTIDE SEQUENCE [LARGE SCALE GENOMIC DNA]</scope>
</reference>
<protein>
    <submittedName>
        <fullName evidence="1">Uncharacterized protein</fullName>
    </submittedName>
</protein>
<dbReference type="Proteomes" id="UP001164250">
    <property type="component" value="Chromosome 11"/>
</dbReference>
<sequence length="302" mass="34025">MESYGGSYSSQPYAPSAPSLPDSYAQPSNHSYNTNTLPGSYAQPSNHSYNTTTFPDSYAQPSNHSYNTTTSPPPPPSYYGQPPPQPPYHHQAQGYGYPQPPAPSYGHYSFPPGTNPDVIRSFEMVDRDRSGFIDDKELQQALSSAYQRFSLRTIKLLIFLFKDPHDSSLRIGLFFSSFLLFGFILGPKEFAALWSCLGEWRGIFQRYDRDRSGKIDLMELRDALYSTGYAVPPSVLQLLMSKYESGNGRKNELSFDSFVECGMIVKGLTEKFKEKDSRYTGSATLTYDSFMSMVIPFIVQYD</sequence>
<comment type="caution">
    <text evidence="1">The sequence shown here is derived from an EMBL/GenBank/DDBJ whole genome shotgun (WGS) entry which is preliminary data.</text>
</comment>